<dbReference type="RefSeq" id="WP_014782398.1">
    <property type="nucleotide sequence ID" value="NC_018013.1"/>
</dbReference>
<sequence length="151" mass="16860">MKTLRTLSAVGLLALLTACGSTQTSTTDTQTITPNRGKSNTEITSAGKAPTRQSSTVSANSDTTRNNAAATKAEMEKMYTALDMNDDQISQFNTKWQTEMNSWSRSNRNNTMNSFERTETQDKIMKGILNDTQFVKYQQWARDNADKNARN</sequence>
<feature type="region of interest" description="Disordered" evidence="1">
    <location>
        <begin position="23"/>
        <end position="67"/>
    </location>
</feature>
<feature type="signal peptide" evidence="2">
    <location>
        <begin position="1"/>
        <end position="24"/>
    </location>
</feature>
<proteinExistence type="predicted"/>
<feature type="compositionally biased region" description="Low complexity" evidence="1">
    <location>
        <begin position="23"/>
        <end position="33"/>
    </location>
</feature>
<reference evidence="3 4" key="1">
    <citation type="submission" date="2012-06" db="EMBL/GenBank/DDBJ databases">
        <title>The complete genome of Aequorivita sublithincola DSM 14238.</title>
        <authorList>
            <consortium name="US DOE Joint Genome Institute (JGI-PGF)"/>
            <person name="Lucas S."/>
            <person name="Copeland A."/>
            <person name="Lapidus A."/>
            <person name="Goodwin L."/>
            <person name="Pitluck S."/>
            <person name="Peters L."/>
            <person name="Munk A.C.C."/>
            <person name="Kyrpides N."/>
            <person name="Mavromatis K."/>
            <person name="Pagani I."/>
            <person name="Ivanova N."/>
            <person name="Ovchinnikova G."/>
            <person name="Zeytun A."/>
            <person name="Detter J.C."/>
            <person name="Han C."/>
            <person name="Land M."/>
            <person name="Hauser L."/>
            <person name="Markowitz V."/>
            <person name="Cheng J.-F."/>
            <person name="Hugenholtz P."/>
            <person name="Woyke T."/>
            <person name="Wu D."/>
            <person name="Tindall B."/>
            <person name="Faehnrich R."/>
            <person name="Brambilla E."/>
            <person name="Klenk H.-P."/>
            <person name="Eisen J.A."/>
        </authorList>
    </citation>
    <scope>NUCLEOTIDE SEQUENCE [LARGE SCALE GENOMIC DNA]</scope>
    <source>
        <strain evidence="4">DSM 14238 / LMG 21431 / ACAM 643 / 9-3</strain>
    </source>
</reference>
<dbReference type="HOGENOM" id="CLU_1727471_0_0_10"/>
<evidence type="ECO:0000313" key="3">
    <source>
        <dbReference type="EMBL" id="AFL81143.1"/>
    </source>
</evidence>
<name>I3YVX5_AEQSU</name>
<evidence type="ECO:0008006" key="5">
    <source>
        <dbReference type="Google" id="ProtNLM"/>
    </source>
</evidence>
<dbReference type="AlphaFoldDB" id="I3YVX5"/>
<gene>
    <name evidence="3" type="ordered locus">Aeqsu_1660</name>
</gene>
<dbReference type="PROSITE" id="PS51257">
    <property type="entry name" value="PROKAR_LIPOPROTEIN"/>
    <property type="match status" value="1"/>
</dbReference>
<dbReference type="EMBL" id="CP003280">
    <property type="protein sequence ID" value="AFL81143.1"/>
    <property type="molecule type" value="Genomic_DNA"/>
</dbReference>
<feature type="chain" id="PRO_5003683974" description="Lipoprotein" evidence="2">
    <location>
        <begin position="25"/>
        <end position="151"/>
    </location>
</feature>
<keyword evidence="2" id="KW-0732">Signal</keyword>
<evidence type="ECO:0000313" key="4">
    <source>
        <dbReference type="Proteomes" id="UP000006049"/>
    </source>
</evidence>
<evidence type="ECO:0000256" key="2">
    <source>
        <dbReference type="SAM" id="SignalP"/>
    </source>
</evidence>
<feature type="compositionally biased region" description="Polar residues" evidence="1">
    <location>
        <begin position="34"/>
        <end position="44"/>
    </location>
</feature>
<feature type="compositionally biased region" description="Polar residues" evidence="1">
    <location>
        <begin position="51"/>
        <end position="67"/>
    </location>
</feature>
<keyword evidence="4" id="KW-1185">Reference proteome</keyword>
<accession>I3YVX5</accession>
<dbReference type="eggNOG" id="ENOG5034845">
    <property type="taxonomic scope" value="Bacteria"/>
</dbReference>
<organism evidence="3 4">
    <name type="scientific">Aequorivita sublithincola (strain DSM 14238 / LMG 21431 / ACAM 643 / 9-3)</name>
    <dbReference type="NCBI Taxonomy" id="746697"/>
    <lineage>
        <taxon>Bacteria</taxon>
        <taxon>Pseudomonadati</taxon>
        <taxon>Bacteroidota</taxon>
        <taxon>Flavobacteriia</taxon>
        <taxon>Flavobacteriales</taxon>
        <taxon>Flavobacteriaceae</taxon>
        <taxon>Aequorivita</taxon>
    </lineage>
</organism>
<dbReference type="OrthoDB" id="1450615at2"/>
<dbReference type="KEGG" id="asl:Aeqsu_1660"/>
<protein>
    <recommendedName>
        <fullName evidence="5">Lipoprotein</fullName>
    </recommendedName>
</protein>
<dbReference type="Proteomes" id="UP000006049">
    <property type="component" value="Chromosome"/>
</dbReference>
<evidence type="ECO:0000256" key="1">
    <source>
        <dbReference type="SAM" id="MobiDB-lite"/>
    </source>
</evidence>